<name>A0ABV6P4N9_9ACTN</name>
<dbReference type="PANTHER" id="PTHR23517:SF13">
    <property type="entry name" value="MAJOR FACILITATOR SUPERFAMILY MFS_1"/>
    <property type="match status" value="1"/>
</dbReference>
<evidence type="ECO:0000256" key="6">
    <source>
        <dbReference type="ARBA" id="ARBA00023136"/>
    </source>
</evidence>
<feature type="transmembrane region" description="Helical" evidence="8">
    <location>
        <begin position="300"/>
        <end position="318"/>
    </location>
</feature>
<evidence type="ECO:0000256" key="1">
    <source>
        <dbReference type="ARBA" id="ARBA00004651"/>
    </source>
</evidence>
<gene>
    <name evidence="10" type="ORF">ACFFHU_28150</name>
</gene>
<dbReference type="InterPro" id="IPR011701">
    <property type="entry name" value="MFS"/>
</dbReference>
<evidence type="ECO:0000313" key="10">
    <source>
        <dbReference type="EMBL" id="MFC0568004.1"/>
    </source>
</evidence>
<feature type="transmembrane region" description="Helical" evidence="8">
    <location>
        <begin position="359"/>
        <end position="383"/>
    </location>
</feature>
<feature type="transmembrane region" description="Helical" evidence="8">
    <location>
        <begin position="389"/>
        <end position="407"/>
    </location>
</feature>
<feature type="transmembrane region" description="Helical" evidence="8">
    <location>
        <begin position="155"/>
        <end position="182"/>
    </location>
</feature>
<proteinExistence type="predicted"/>
<keyword evidence="4 8" id="KW-0812">Transmembrane</keyword>
<dbReference type="SUPFAM" id="SSF103473">
    <property type="entry name" value="MFS general substrate transporter"/>
    <property type="match status" value="1"/>
</dbReference>
<evidence type="ECO:0000256" key="7">
    <source>
        <dbReference type="SAM" id="MobiDB-lite"/>
    </source>
</evidence>
<protein>
    <submittedName>
        <fullName evidence="10">MFS transporter</fullName>
    </submittedName>
</protein>
<dbReference type="Pfam" id="PF07690">
    <property type="entry name" value="MFS_1"/>
    <property type="match status" value="1"/>
</dbReference>
<evidence type="ECO:0000256" key="4">
    <source>
        <dbReference type="ARBA" id="ARBA00022692"/>
    </source>
</evidence>
<keyword evidence="3" id="KW-1003">Cell membrane</keyword>
<dbReference type="PROSITE" id="PS50850">
    <property type="entry name" value="MFS"/>
    <property type="match status" value="1"/>
</dbReference>
<evidence type="ECO:0000256" key="8">
    <source>
        <dbReference type="SAM" id="Phobius"/>
    </source>
</evidence>
<feature type="domain" description="Major facilitator superfamily (MFS) profile" evidence="9">
    <location>
        <begin position="31"/>
        <end position="417"/>
    </location>
</feature>
<feature type="transmembrane region" description="Helical" evidence="8">
    <location>
        <begin position="188"/>
        <end position="207"/>
    </location>
</feature>
<feature type="transmembrane region" description="Helical" evidence="8">
    <location>
        <begin position="98"/>
        <end position="116"/>
    </location>
</feature>
<feature type="transmembrane region" description="Helical" evidence="8">
    <location>
        <begin position="61"/>
        <end position="86"/>
    </location>
</feature>
<feature type="transmembrane region" description="Helical" evidence="8">
    <location>
        <begin position="324"/>
        <end position="347"/>
    </location>
</feature>
<evidence type="ECO:0000259" key="9">
    <source>
        <dbReference type="PROSITE" id="PS50850"/>
    </source>
</evidence>
<dbReference type="InterPro" id="IPR020846">
    <property type="entry name" value="MFS_dom"/>
</dbReference>
<accession>A0ABV6P4N9</accession>
<feature type="region of interest" description="Disordered" evidence="7">
    <location>
        <begin position="1"/>
        <end position="23"/>
    </location>
</feature>
<keyword evidence="5 8" id="KW-1133">Transmembrane helix</keyword>
<sequence>MTSIQPAELDARPRSRRDPAPDGARRLPPAAAFPLLAVALLGLFAAGSAPSPLFPIFQHQWGFAPGMLTVAFAVYALALLATLLVAGSLSDHLGRRPVLVAALLLQAVAMVMFLLADGVGWIVMARVVQGVATGAASGALTAAVTEAAPPAYRRFGTLVGGLAPLAGLAVGALATGFVVRFTGRPTEIVFAGLAAFFVLAAGIVLAVPETVRRRPGAWRSLSPRLSVPPRASREFATSLPIAIANWALGGLYLALVPTLVRSTFGVDSGLVSGFAIATLAGVGALASVALGGLHPRRTTVIGATAVGVGGVVLLGAVWSGSLALLFAGTAVAGVGFGAAFTGTLRLLAPLAEPHERAEFFAACFMVNYLAFGLPTIVAGQLIAPLGLRATVLGYVVVVIALELAGLVGQSALARSARTGAAPATTCGRPRALAVCPGE</sequence>
<dbReference type="EMBL" id="JBHLUE010000026">
    <property type="protein sequence ID" value="MFC0568004.1"/>
    <property type="molecule type" value="Genomic_DNA"/>
</dbReference>
<organism evidence="10 11">
    <name type="scientific">Plantactinospora siamensis</name>
    <dbReference type="NCBI Taxonomy" id="555372"/>
    <lineage>
        <taxon>Bacteria</taxon>
        <taxon>Bacillati</taxon>
        <taxon>Actinomycetota</taxon>
        <taxon>Actinomycetes</taxon>
        <taxon>Micromonosporales</taxon>
        <taxon>Micromonosporaceae</taxon>
        <taxon>Plantactinospora</taxon>
    </lineage>
</organism>
<dbReference type="PANTHER" id="PTHR23517">
    <property type="entry name" value="RESISTANCE PROTEIN MDTM, PUTATIVE-RELATED-RELATED"/>
    <property type="match status" value="1"/>
</dbReference>
<dbReference type="Gene3D" id="1.20.1250.20">
    <property type="entry name" value="MFS general substrate transporter like domains"/>
    <property type="match status" value="1"/>
</dbReference>
<evidence type="ECO:0000256" key="2">
    <source>
        <dbReference type="ARBA" id="ARBA00022448"/>
    </source>
</evidence>
<feature type="transmembrane region" description="Helical" evidence="8">
    <location>
        <begin position="272"/>
        <end position="293"/>
    </location>
</feature>
<feature type="compositionally biased region" description="Basic and acidic residues" evidence="7">
    <location>
        <begin position="9"/>
        <end position="23"/>
    </location>
</feature>
<feature type="transmembrane region" description="Helical" evidence="8">
    <location>
        <begin position="30"/>
        <end position="49"/>
    </location>
</feature>
<dbReference type="RefSeq" id="WP_377343399.1">
    <property type="nucleotide sequence ID" value="NZ_JBHLUE010000026.1"/>
</dbReference>
<dbReference type="InterPro" id="IPR036259">
    <property type="entry name" value="MFS_trans_sf"/>
</dbReference>
<evidence type="ECO:0000313" key="11">
    <source>
        <dbReference type="Proteomes" id="UP001589894"/>
    </source>
</evidence>
<feature type="transmembrane region" description="Helical" evidence="8">
    <location>
        <begin position="122"/>
        <end position="143"/>
    </location>
</feature>
<comment type="caution">
    <text evidence="10">The sequence shown here is derived from an EMBL/GenBank/DDBJ whole genome shotgun (WGS) entry which is preliminary data.</text>
</comment>
<feature type="transmembrane region" description="Helical" evidence="8">
    <location>
        <begin position="239"/>
        <end position="260"/>
    </location>
</feature>
<keyword evidence="6 8" id="KW-0472">Membrane</keyword>
<dbReference type="InterPro" id="IPR050171">
    <property type="entry name" value="MFS_Transporters"/>
</dbReference>
<comment type="subcellular location">
    <subcellularLocation>
        <location evidence="1">Cell membrane</location>
        <topology evidence="1">Multi-pass membrane protein</topology>
    </subcellularLocation>
</comment>
<keyword evidence="11" id="KW-1185">Reference proteome</keyword>
<dbReference type="Proteomes" id="UP001589894">
    <property type="component" value="Unassembled WGS sequence"/>
</dbReference>
<keyword evidence="2" id="KW-0813">Transport</keyword>
<evidence type="ECO:0000256" key="3">
    <source>
        <dbReference type="ARBA" id="ARBA00022475"/>
    </source>
</evidence>
<reference evidence="10 11" key="1">
    <citation type="submission" date="2024-09" db="EMBL/GenBank/DDBJ databases">
        <authorList>
            <person name="Sun Q."/>
            <person name="Mori K."/>
        </authorList>
    </citation>
    <scope>NUCLEOTIDE SEQUENCE [LARGE SCALE GENOMIC DNA]</scope>
    <source>
        <strain evidence="10 11">TBRC 2205</strain>
    </source>
</reference>
<evidence type="ECO:0000256" key="5">
    <source>
        <dbReference type="ARBA" id="ARBA00022989"/>
    </source>
</evidence>